<evidence type="ECO:0000256" key="3">
    <source>
        <dbReference type="RuleBase" id="RU361235"/>
    </source>
</evidence>
<gene>
    <name evidence="5" type="ORF">EJ08DRAFT_347739</name>
</gene>
<organism evidence="5 6">
    <name type="scientific">Tothia fuscella</name>
    <dbReference type="NCBI Taxonomy" id="1048955"/>
    <lineage>
        <taxon>Eukaryota</taxon>
        <taxon>Fungi</taxon>
        <taxon>Dikarya</taxon>
        <taxon>Ascomycota</taxon>
        <taxon>Pezizomycotina</taxon>
        <taxon>Dothideomycetes</taxon>
        <taxon>Pleosporomycetidae</taxon>
        <taxon>Venturiales</taxon>
        <taxon>Cylindrosympodiaceae</taxon>
        <taxon>Tothia</taxon>
    </lineage>
</organism>
<comment type="caution">
    <text evidence="5">The sequence shown here is derived from an EMBL/GenBank/DDBJ whole genome shotgun (WGS) entry which is preliminary data.</text>
</comment>
<dbReference type="InterPro" id="IPR019819">
    <property type="entry name" value="Carboxylesterase_B_CS"/>
</dbReference>
<reference evidence="5" key="1">
    <citation type="journal article" date="2020" name="Stud. Mycol.">
        <title>101 Dothideomycetes genomes: a test case for predicting lifestyles and emergence of pathogens.</title>
        <authorList>
            <person name="Haridas S."/>
            <person name="Albert R."/>
            <person name="Binder M."/>
            <person name="Bloem J."/>
            <person name="Labutti K."/>
            <person name="Salamov A."/>
            <person name="Andreopoulos B."/>
            <person name="Baker S."/>
            <person name="Barry K."/>
            <person name="Bills G."/>
            <person name="Bluhm B."/>
            <person name="Cannon C."/>
            <person name="Castanera R."/>
            <person name="Culley D."/>
            <person name="Daum C."/>
            <person name="Ezra D."/>
            <person name="Gonzalez J."/>
            <person name="Henrissat B."/>
            <person name="Kuo A."/>
            <person name="Liang C."/>
            <person name="Lipzen A."/>
            <person name="Lutzoni F."/>
            <person name="Magnuson J."/>
            <person name="Mondo S."/>
            <person name="Nolan M."/>
            <person name="Ohm R."/>
            <person name="Pangilinan J."/>
            <person name="Park H.-J."/>
            <person name="Ramirez L."/>
            <person name="Alfaro M."/>
            <person name="Sun H."/>
            <person name="Tritt A."/>
            <person name="Yoshinaga Y."/>
            <person name="Zwiers L.-H."/>
            <person name="Turgeon B."/>
            <person name="Goodwin S."/>
            <person name="Spatafora J."/>
            <person name="Crous P."/>
            <person name="Grigoriev I."/>
        </authorList>
    </citation>
    <scope>NUCLEOTIDE SEQUENCE</scope>
    <source>
        <strain evidence="5">CBS 130266</strain>
    </source>
</reference>
<evidence type="ECO:0000256" key="1">
    <source>
        <dbReference type="ARBA" id="ARBA00005964"/>
    </source>
</evidence>
<dbReference type="Gene3D" id="3.40.50.1820">
    <property type="entry name" value="alpha/beta hydrolase"/>
    <property type="match status" value="1"/>
</dbReference>
<sequence>MLSIPKSSCVIISALLSCTAVHAWPVQSNDTRITAANGGLPVVDIGYELHQAASFNESGGYYNFSNIRYAAPPTGENRWRVPQEPTTDRSAVNNGSVGRICPQASPAWTYIAGQFIPQYLQGQPINITAAPTGGGEAPVLDPRTTEDCLFLDIIAPKKVFEQAGGGKGAPVLVWLYGGGFASGDKAGINTGNPAGLIRRSEDGIVFVALNYRLGAFGWLSGPTFQIDGTANLGLHDQRFALNWIQKHIAAFGGDPEQVTVMGESAGGASIMHQITAYGGKPGRDATDGGAPFAQAIIQSPGFLPDVSNTAQEQRFETFLLLANVSSLAEARKLPTEALIAANLRLVAQSPYGSFTFAPSVDGDFIPALAGILLLHGQFDKDVKLMVGHNTNEGLYFASPENANETNFLNNIRLSIPTANAATLEYITTVLYPQVYDGSYGYLDPIQRVAVSAADLGFVCNTRFLDTAFKGQTYSYRFAIPPALHGDDVPYSFYNGDPIGPYPLTQSLNAALTLQDWIVSFTKNGVPTAPDVPSTPAFPQYGAENNVAVIGADGITLGIDDAANPRCTWWQKALYL</sequence>
<dbReference type="InterPro" id="IPR019826">
    <property type="entry name" value="Carboxylesterase_B_AS"/>
</dbReference>
<keyword evidence="2 3" id="KW-0378">Hydrolase</keyword>
<dbReference type="InterPro" id="IPR002018">
    <property type="entry name" value="CarbesteraseB"/>
</dbReference>
<dbReference type="Proteomes" id="UP000800235">
    <property type="component" value="Unassembled WGS sequence"/>
</dbReference>
<keyword evidence="6" id="KW-1185">Reference proteome</keyword>
<feature type="chain" id="PRO_5040538803" description="Carboxylic ester hydrolase" evidence="3">
    <location>
        <begin position="24"/>
        <end position="575"/>
    </location>
</feature>
<evidence type="ECO:0000259" key="4">
    <source>
        <dbReference type="Pfam" id="PF00135"/>
    </source>
</evidence>
<dbReference type="InterPro" id="IPR029058">
    <property type="entry name" value="AB_hydrolase_fold"/>
</dbReference>
<dbReference type="PROSITE" id="PS51257">
    <property type="entry name" value="PROKAR_LIPOPROTEIN"/>
    <property type="match status" value="1"/>
</dbReference>
<evidence type="ECO:0000313" key="6">
    <source>
        <dbReference type="Proteomes" id="UP000800235"/>
    </source>
</evidence>
<dbReference type="OrthoDB" id="408631at2759"/>
<dbReference type="SUPFAM" id="SSF53474">
    <property type="entry name" value="alpha/beta-Hydrolases"/>
    <property type="match status" value="1"/>
</dbReference>
<comment type="similarity">
    <text evidence="1 3">Belongs to the type-B carboxylesterase/lipase family.</text>
</comment>
<name>A0A9P4NN24_9PEZI</name>
<protein>
    <recommendedName>
        <fullName evidence="3">Carboxylic ester hydrolase</fullName>
        <ecNumber evidence="3">3.1.1.-</ecNumber>
    </recommendedName>
</protein>
<dbReference type="GO" id="GO:0016787">
    <property type="term" value="F:hydrolase activity"/>
    <property type="evidence" value="ECO:0007669"/>
    <property type="project" value="UniProtKB-KW"/>
</dbReference>
<dbReference type="Pfam" id="PF00135">
    <property type="entry name" value="COesterase"/>
    <property type="match status" value="1"/>
</dbReference>
<evidence type="ECO:0000313" key="5">
    <source>
        <dbReference type="EMBL" id="KAF2427723.1"/>
    </source>
</evidence>
<dbReference type="EC" id="3.1.1.-" evidence="3"/>
<accession>A0A9P4NN24</accession>
<dbReference type="PANTHER" id="PTHR11559">
    <property type="entry name" value="CARBOXYLESTERASE"/>
    <property type="match status" value="1"/>
</dbReference>
<feature type="domain" description="Carboxylesterase type B" evidence="4">
    <location>
        <begin position="57"/>
        <end position="545"/>
    </location>
</feature>
<proteinExistence type="inferred from homology"/>
<feature type="signal peptide" evidence="3">
    <location>
        <begin position="1"/>
        <end position="23"/>
    </location>
</feature>
<dbReference type="PROSITE" id="PS00122">
    <property type="entry name" value="CARBOXYLESTERASE_B_1"/>
    <property type="match status" value="1"/>
</dbReference>
<dbReference type="InterPro" id="IPR050309">
    <property type="entry name" value="Type-B_Carboxylest/Lipase"/>
</dbReference>
<dbReference type="AlphaFoldDB" id="A0A9P4NN24"/>
<dbReference type="PROSITE" id="PS00941">
    <property type="entry name" value="CARBOXYLESTERASE_B_2"/>
    <property type="match status" value="1"/>
</dbReference>
<keyword evidence="3" id="KW-0732">Signal</keyword>
<dbReference type="EMBL" id="MU007058">
    <property type="protein sequence ID" value="KAF2427723.1"/>
    <property type="molecule type" value="Genomic_DNA"/>
</dbReference>
<evidence type="ECO:0000256" key="2">
    <source>
        <dbReference type="ARBA" id="ARBA00022801"/>
    </source>
</evidence>